<keyword evidence="1" id="KW-1133">Transmembrane helix</keyword>
<comment type="caution">
    <text evidence="2">The sequence shown here is derived from an EMBL/GenBank/DDBJ whole genome shotgun (WGS) entry which is preliminary data.</text>
</comment>
<keyword evidence="1" id="KW-0472">Membrane</keyword>
<dbReference type="InterPro" id="IPR022134">
    <property type="entry name" value="DUF3667"/>
</dbReference>
<feature type="transmembrane region" description="Helical" evidence="1">
    <location>
        <begin position="79"/>
        <end position="96"/>
    </location>
</feature>
<dbReference type="Proteomes" id="UP000019275">
    <property type="component" value="Unassembled WGS sequence"/>
</dbReference>
<gene>
    <name evidence="2" type="ORF">KLA_15410</name>
</gene>
<sequence length="263" mass="29916">MNCKTCNTGITNTHKYCSNCGAKIVLDRISLKGAWQEFIGPFFSWDNNFWKTFFNLFTKPKEVLEAYIGGARKKYFQPFSYLVVYATIALIINKIFPSTEVADFTNGIKSGLGDANPKAPKEALESINIIYQFYSNYYNLIIISSIPAYSLLTYLTFKKRDHNYSEHLVFNAYIQANLGYILIASQLIFFNLIGLSKGLISSAFILISAVYGLYVFIKLYQLTFKQTLYAFFRYAGYIILAFITLMILSIGVGILYAMTIKTS</sequence>
<name>A0ABN0RKG1_9FLAO</name>
<keyword evidence="3" id="KW-1185">Reference proteome</keyword>
<evidence type="ECO:0008006" key="4">
    <source>
        <dbReference type="Google" id="ProtNLM"/>
    </source>
</evidence>
<organism evidence="2 3">
    <name type="scientific">Cellulophaga geojensis KL-A</name>
    <dbReference type="NCBI Taxonomy" id="1328323"/>
    <lineage>
        <taxon>Bacteria</taxon>
        <taxon>Pseudomonadati</taxon>
        <taxon>Bacteroidota</taxon>
        <taxon>Flavobacteriia</taxon>
        <taxon>Flavobacteriales</taxon>
        <taxon>Flavobacteriaceae</taxon>
        <taxon>Cellulophaga</taxon>
    </lineage>
</organism>
<feature type="transmembrane region" description="Helical" evidence="1">
    <location>
        <begin position="237"/>
        <end position="258"/>
    </location>
</feature>
<dbReference type="RefSeq" id="WP_051456130.1">
    <property type="nucleotide sequence ID" value="NZ_ARZX01000025.1"/>
</dbReference>
<evidence type="ECO:0000313" key="3">
    <source>
        <dbReference type="Proteomes" id="UP000019275"/>
    </source>
</evidence>
<dbReference type="EMBL" id="ARZX01000025">
    <property type="protein sequence ID" value="EWH11833.1"/>
    <property type="molecule type" value="Genomic_DNA"/>
</dbReference>
<reference evidence="2 3" key="1">
    <citation type="journal article" date="2014" name="Genome Announc.">
        <title>Draft Genome Sequence of the Carrageenan-Degrading Bacterium Cellulophaga sp. Strain KL-A, Isolated from Decaying Marine Algae.</title>
        <authorList>
            <person name="Shan D."/>
            <person name="Ying J."/>
            <person name="Li X."/>
            <person name="Gao Z."/>
            <person name="Wei G."/>
            <person name="Shao Z."/>
        </authorList>
    </citation>
    <scope>NUCLEOTIDE SEQUENCE [LARGE SCALE GENOMIC DNA]</scope>
    <source>
        <strain evidence="2 3">KL-A</strain>
    </source>
</reference>
<accession>A0ABN0RKG1</accession>
<evidence type="ECO:0000313" key="2">
    <source>
        <dbReference type="EMBL" id="EWH11833.1"/>
    </source>
</evidence>
<feature type="transmembrane region" description="Helical" evidence="1">
    <location>
        <begin position="137"/>
        <end position="157"/>
    </location>
</feature>
<dbReference type="Pfam" id="PF12412">
    <property type="entry name" value="DUF3667"/>
    <property type="match status" value="1"/>
</dbReference>
<feature type="transmembrane region" description="Helical" evidence="1">
    <location>
        <begin position="199"/>
        <end position="217"/>
    </location>
</feature>
<proteinExistence type="predicted"/>
<keyword evidence="1" id="KW-0812">Transmembrane</keyword>
<evidence type="ECO:0000256" key="1">
    <source>
        <dbReference type="SAM" id="Phobius"/>
    </source>
</evidence>
<protein>
    <recommendedName>
        <fullName evidence="4">DUF3667 domain-containing protein</fullName>
    </recommendedName>
</protein>
<feature type="transmembrane region" description="Helical" evidence="1">
    <location>
        <begin position="169"/>
        <end position="193"/>
    </location>
</feature>